<sequence length="119" mass="12859">MRGSRRSLQMLSSLFAYRERRSGPATAQWPMVSTLSRSAAAASMTPHWPARLLPGHYVEICRSKLRSYSGSCMPPSVLGASTTTVYLQAPIWLPPSLALGLEGGAVGVMHMSLVLITPM</sequence>
<organism evidence="1 2">
    <name type="scientific">Apiospora marii</name>
    <dbReference type="NCBI Taxonomy" id="335849"/>
    <lineage>
        <taxon>Eukaryota</taxon>
        <taxon>Fungi</taxon>
        <taxon>Dikarya</taxon>
        <taxon>Ascomycota</taxon>
        <taxon>Pezizomycotina</taxon>
        <taxon>Sordariomycetes</taxon>
        <taxon>Xylariomycetidae</taxon>
        <taxon>Amphisphaeriales</taxon>
        <taxon>Apiosporaceae</taxon>
        <taxon>Apiospora</taxon>
    </lineage>
</organism>
<evidence type="ECO:0000313" key="1">
    <source>
        <dbReference type="EMBL" id="KAK8040690.1"/>
    </source>
</evidence>
<accession>A0ABR1T288</accession>
<proteinExistence type="predicted"/>
<gene>
    <name evidence="1" type="ORF">PG991_000478</name>
</gene>
<keyword evidence="2" id="KW-1185">Reference proteome</keyword>
<evidence type="ECO:0000313" key="2">
    <source>
        <dbReference type="Proteomes" id="UP001396898"/>
    </source>
</evidence>
<dbReference type="EMBL" id="JAQQWI010000001">
    <property type="protein sequence ID" value="KAK8040690.1"/>
    <property type="molecule type" value="Genomic_DNA"/>
</dbReference>
<protein>
    <submittedName>
        <fullName evidence="1">Uncharacterized protein</fullName>
    </submittedName>
</protein>
<name>A0ABR1T288_9PEZI</name>
<dbReference type="Proteomes" id="UP001396898">
    <property type="component" value="Unassembled WGS sequence"/>
</dbReference>
<reference evidence="1 2" key="1">
    <citation type="submission" date="2023-01" db="EMBL/GenBank/DDBJ databases">
        <title>Analysis of 21 Apiospora genomes using comparative genomics revels a genus with tremendous synthesis potential of carbohydrate active enzymes and secondary metabolites.</title>
        <authorList>
            <person name="Sorensen T."/>
        </authorList>
    </citation>
    <scope>NUCLEOTIDE SEQUENCE [LARGE SCALE GENOMIC DNA]</scope>
    <source>
        <strain evidence="1 2">CBS 20057</strain>
    </source>
</reference>
<comment type="caution">
    <text evidence="1">The sequence shown here is derived from an EMBL/GenBank/DDBJ whole genome shotgun (WGS) entry which is preliminary data.</text>
</comment>